<proteinExistence type="predicted"/>
<evidence type="ECO:0000313" key="2">
    <source>
        <dbReference type="Proteomes" id="UP000254664"/>
    </source>
</evidence>
<dbReference type="Proteomes" id="UP000254664">
    <property type="component" value="Unassembled WGS sequence"/>
</dbReference>
<organism evidence="1 2">
    <name type="scientific">Clostridium putrefaciens</name>
    <dbReference type="NCBI Taxonomy" id="99675"/>
    <lineage>
        <taxon>Bacteria</taxon>
        <taxon>Bacillati</taxon>
        <taxon>Bacillota</taxon>
        <taxon>Clostridia</taxon>
        <taxon>Eubacteriales</taxon>
        <taxon>Clostridiaceae</taxon>
        <taxon>Clostridium</taxon>
    </lineage>
</organism>
<gene>
    <name evidence="1" type="ORF">NCTC9836_01037</name>
</gene>
<keyword evidence="2" id="KW-1185">Reference proteome</keyword>
<accession>A0A381J679</accession>
<evidence type="ECO:0000313" key="1">
    <source>
        <dbReference type="EMBL" id="SUY46730.1"/>
    </source>
</evidence>
<sequence length="163" mass="19090">MINGILQLKGEFIMNSLEAIIKSFTVLGNLYDDFRIVDPIKKKVIYRKGVTDVYASQNCYDFWRKESHCENCISSRAFVEKDNCVKIEYTGSKVLLIMATKILYSNNKYILEAFKDITNIGIISDIESKSQEYILSYIQDMNNKIIRDDLTHIYNRRYIIEDI</sequence>
<dbReference type="AlphaFoldDB" id="A0A381J679"/>
<dbReference type="EMBL" id="UFWZ01000001">
    <property type="protein sequence ID" value="SUY46730.1"/>
    <property type="molecule type" value="Genomic_DNA"/>
</dbReference>
<reference evidence="1 2" key="1">
    <citation type="submission" date="2018-06" db="EMBL/GenBank/DDBJ databases">
        <authorList>
            <consortium name="Pathogen Informatics"/>
            <person name="Doyle S."/>
        </authorList>
    </citation>
    <scope>NUCLEOTIDE SEQUENCE [LARGE SCALE GENOMIC DNA]</scope>
    <source>
        <strain evidence="1 2">NCTC9836</strain>
    </source>
</reference>
<name>A0A381J679_9CLOT</name>
<protein>
    <submittedName>
        <fullName evidence="1">Response regulator protein</fullName>
    </submittedName>
</protein>